<dbReference type="GO" id="GO:0046872">
    <property type="term" value="F:metal ion binding"/>
    <property type="evidence" value="ECO:0007669"/>
    <property type="project" value="UniProtKB-KW"/>
</dbReference>
<keyword evidence="6" id="KW-0534">Nitrate assimilation</keyword>
<evidence type="ECO:0000256" key="3">
    <source>
        <dbReference type="ARBA" id="ARBA00023002"/>
    </source>
</evidence>
<evidence type="ECO:0000256" key="1">
    <source>
        <dbReference type="ARBA" id="ARBA00022714"/>
    </source>
</evidence>
<dbReference type="GO" id="GO:0051537">
    <property type="term" value="F:2 iron, 2 sulfur cluster binding"/>
    <property type="evidence" value="ECO:0007669"/>
    <property type="project" value="UniProtKB-KW"/>
</dbReference>
<dbReference type="PANTHER" id="PTHR21496">
    <property type="entry name" value="FERREDOXIN-RELATED"/>
    <property type="match status" value="1"/>
</dbReference>
<evidence type="ECO:0000256" key="4">
    <source>
        <dbReference type="ARBA" id="ARBA00023004"/>
    </source>
</evidence>
<keyword evidence="1" id="KW-0001">2Fe-2S</keyword>
<dbReference type="InterPro" id="IPR017941">
    <property type="entry name" value="Rieske_2Fe-2S"/>
</dbReference>
<organism evidence="9">
    <name type="scientific">marine metagenome</name>
    <dbReference type="NCBI Taxonomy" id="408172"/>
    <lineage>
        <taxon>unclassified sequences</taxon>
        <taxon>metagenomes</taxon>
        <taxon>ecological metagenomes</taxon>
    </lineage>
</organism>
<gene>
    <name evidence="9" type="ORF">METZ01_LOCUS252396</name>
</gene>
<dbReference type="EMBL" id="UINC01067661">
    <property type="protein sequence ID" value="SVB99542.1"/>
    <property type="molecule type" value="Genomic_DNA"/>
</dbReference>
<dbReference type="PROSITE" id="PS51296">
    <property type="entry name" value="RIESKE"/>
    <property type="match status" value="1"/>
</dbReference>
<name>A0A382IJW5_9ZZZZ</name>
<evidence type="ECO:0000313" key="9">
    <source>
        <dbReference type="EMBL" id="SVB99542.1"/>
    </source>
</evidence>
<keyword evidence="4" id="KW-0408">Iron</keyword>
<dbReference type="AlphaFoldDB" id="A0A382IJW5"/>
<dbReference type="InterPro" id="IPR036922">
    <property type="entry name" value="Rieske_2Fe-2S_sf"/>
</dbReference>
<evidence type="ECO:0000256" key="5">
    <source>
        <dbReference type="ARBA" id="ARBA00023014"/>
    </source>
</evidence>
<feature type="domain" description="Rieske" evidence="8">
    <location>
        <begin position="1"/>
        <end position="77"/>
    </location>
</feature>
<evidence type="ECO:0000256" key="7">
    <source>
        <dbReference type="ARBA" id="ARBA00034078"/>
    </source>
</evidence>
<keyword evidence="5" id="KW-0411">Iron-sulfur</keyword>
<dbReference type="SUPFAM" id="SSF50022">
    <property type="entry name" value="ISP domain"/>
    <property type="match status" value="1"/>
</dbReference>
<dbReference type="Gene3D" id="2.102.10.10">
    <property type="entry name" value="Rieske [2Fe-2S] iron-sulphur domain"/>
    <property type="match status" value="1"/>
</dbReference>
<sequence>MRDICPHQGARLSGGAVSGRVPACLPGEEITMVYDEPVLVCPWHGWEYDLATGQCLHDQATRARAYEVKVEDGRVWVEVR</sequence>
<proteinExistence type="predicted"/>
<evidence type="ECO:0000259" key="8">
    <source>
        <dbReference type="PROSITE" id="PS51296"/>
    </source>
</evidence>
<reference evidence="9" key="1">
    <citation type="submission" date="2018-05" db="EMBL/GenBank/DDBJ databases">
        <authorList>
            <person name="Lanie J.A."/>
            <person name="Ng W.-L."/>
            <person name="Kazmierczak K.M."/>
            <person name="Andrzejewski T.M."/>
            <person name="Davidsen T.M."/>
            <person name="Wayne K.J."/>
            <person name="Tettelin H."/>
            <person name="Glass J.I."/>
            <person name="Rusch D."/>
            <person name="Podicherti R."/>
            <person name="Tsui H.-C.T."/>
            <person name="Winkler M.E."/>
        </authorList>
    </citation>
    <scope>NUCLEOTIDE SEQUENCE</scope>
</reference>
<evidence type="ECO:0000256" key="2">
    <source>
        <dbReference type="ARBA" id="ARBA00022723"/>
    </source>
</evidence>
<protein>
    <recommendedName>
        <fullName evidence="8">Rieske domain-containing protein</fullName>
    </recommendedName>
</protein>
<accession>A0A382IJW5</accession>
<keyword evidence="2" id="KW-0479">Metal-binding</keyword>
<keyword evidence="3" id="KW-0560">Oxidoreductase</keyword>
<dbReference type="InterPro" id="IPR012748">
    <property type="entry name" value="Rieske-like_NirD"/>
</dbReference>
<dbReference type="PANTHER" id="PTHR21496:SF0">
    <property type="entry name" value="RIESKE DOMAIN-CONTAINING PROTEIN"/>
    <property type="match status" value="1"/>
</dbReference>
<comment type="cofactor">
    <cofactor evidence="7">
        <name>[2Fe-2S] cluster</name>
        <dbReference type="ChEBI" id="CHEBI:190135"/>
    </cofactor>
</comment>
<evidence type="ECO:0000256" key="6">
    <source>
        <dbReference type="ARBA" id="ARBA00023063"/>
    </source>
</evidence>
<dbReference type="Pfam" id="PF13806">
    <property type="entry name" value="Rieske_2"/>
    <property type="match status" value="1"/>
</dbReference>